<reference evidence="1 2" key="1">
    <citation type="submission" date="2024-06" db="EMBL/GenBank/DDBJ databases">
        <title>The Natural Products Discovery Center: Release of the First 8490 Sequenced Strains for Exploring Actinobacteria Biosynthetic Diversity.</title>
        <authorList>
            <person name="Kalkreuter E."/>
            <person name="Kautsar S.A."/>
            <person name="Yang D."/>
            <person name="Bader C.D."/>
            <person name="Teijaro C.N."/>
            <person name="Fluegel L."/>
            <person name="Davis C.M."/>
            <person name="Simpson J.R."/>
            <person name="Lauterbach L."/>
            <person name="Steele A.D."/>
            <person name="Gui C."/>
            <person name="Meng S."/>
            <person name="Li G."/>
            <person name="Viehrig K."/>
            <person name="Ye F."/>
            <person name="Su P."/>
            <person name="Kiefer A.F."/>
            <person name="Nichols A."/>
            <person name="Cepeda A.J."/>
            <person name="Yan W."/>
            <person name="Fan B."/>
            <person name="Jiang Y."/>
            <person name="Adhikari A."/>
            <person name="Zheng C.-J."/>
            <person name="Schuster L."/>
            <person name="Cowan T.M."/>
            <person name="Smanski M.J."/>
            <person name="Chevrette M.G."/>
            <person name="De Carvalho L.P.S."/>
            <person name="Shen B."/>
        </authorList>
    </citation>
    <scope>NUCLEOTIDE SEQUENCE [LARGE SCALE GENOMIC DNA]</scope>
    <source>
        <strain evidence="1 2">NPDC052347</strain>
    </source>
</reference>
<gene>
    <name evidence="1" type="ORF">AB0L16_26140</name>
</gene>
<evidence type="ECO:0000313" key="2">
    <source>
        <dbReference type="Proteomes" id="UP001552594"/>
    </source>
</evidence>
<name>A0ABV3K3Y9_STRON</name>
<comment type="caution">
    <text evidence="1">The sequence shown here is derived from an EMBL/GenBank/DDBJ whole genome shotgun (WGS) entry which is preliminary data.</text>
</comment>
<dbReference type="Proteomes" id="UP001552594">
    <property type="component" value="Unassembled WGS sequence"/>
</dbReference>
<dbReference type="RefSeq" id="WP_241561514.1">
    <property type="nucleotide sequence ID" value="NZ_JBFAUK010000025.1"/>
</dbReference>
<protein>
    <submittedName>
        <fullName evidence="1">DUF2071 domain-containing protein</fullName>
    </submittedName>
</protein>
<organism evidence="1 2">
    <name type="scientific">Streptomyces orinoci</name>
    <name type="common">Streptoverticillium orinoci</name>
    <dbReference type="NCBI Taxonomy" id="67339"/>
    <lineage>
        <taxon>Bacteria</taxon>
        <taxon>Bacillati</taxon>
        <taxon>Actinomycetota</taxon>
        <taxon>Actinomycetes</taxon>
        <taxon>Kitasatosporales</taxon>
        <taxon>Streptomycetaceae</taxon>
        <taxon>Streptomyces</taxon>
    </lineage>
</organism>
<accession>A0ABV3K3Y9</accession>
<dbReference type="Pfam" id="PF09844">
    <property type="entry name" value="DUF2071"/>
    <property type="match status" value="1"/>
</dbReference>
<sequence>MAHEPWPLRHATIAELRETLTAAAGLPPPSGPPLAHFSPGVRQVRLAVPRPVGRIPSGRRV</sequence>
<keyword evidence="2" id="KW-1185">Reference proteome</keyword>
<dbReference type="InterPro" id="IPR018644">
    <property type="entry name" value="DUF2071"/>
</dbReference>
<proteinExistence type="predicted"/>
<evidence type="ECO:0000313" key="1">
    <source>
        <dbReference type="EMBL" id="MEV5509876.1"/>
    </source>
</evidence>
<dbReference type="EMBL" id="JBFAUK010000025">
    <property type="protein sequence ID" value="MEV5509876.1"/>
    <property type="molecule type" value="Genomic_DNA"/>
</dbReference>